<dbReference type="CDD" id="cd02961">
    <property type="entry name" value="PDI_a_family"/>
    <property type="match status" value="1"/>
</dbReference>
<feature type="compositionally biased region" description="Polar residues" evidence="16">
    <location>
        <begin position="863"/>
        <end position="874"/>
    </location>
</feature>
<dbReference type="Pfam" id="PF13848">
    <property type="entry name" value="Thioredoxin_6"/>
    <property type="match status" value="1"/>
</dbReference>
<evidence type="ECO:0000256" key="11">
    <source>
        <dbReference type="ARBA" id="ARBA00023284"/>
    </source>
</evidence>
<sequence length="874" mass="93264">MASSELLKQIQAGKKLKKAETNDRSAPVLDGAKGGSGIGGGGSRGPSSSPMSAPSLPSAGGPPQLGGLFAGGMPKLKPAGQSNLGKPPTLGKPPSVPKAEPPAAPARTVPARPVPAKPPPPAASKPGGLATPRAPPARPAPSLPTSASATPPAPPRRPPPPVRSSSPQASPARPVPGVPPRGESPTKPSFSRAVPAIPPRKATPPITSQDKPTLSAPARAPPPPPPRPSPATPVSPARTAPPPPARKPPGVAPAPPPRVRAVSQAEPVGRRSSPSPERAIPPRFSTPNPPGRSSSPVKSSPLSPPPTRSAPPIVTSANGRPPAPRRKIPSPPPNAGAHTFPVKDFPPPRDFRPTVKVPSLAYKKSVRKLLPLRPPNMRFQLPAAVLAFAAFVLANEDSDVINLTASNFESIVDAEPLILVEFFAPWCGHCKALAPHYEEAATALKEKNIKLAKVDCVDQADLCQAKGIQGYPTMKVYRKGEATEYSGPRKADGIISYMVKQSLPAVSEVTAENHDKFKKADKIVAIAYLSSPTDAPAAEFSALAEAHRDDYLFGSTTDKEAIEAAGVTPPAVVVYRAFDEPKSEFPYPIASATKKELEEWIKELAIPVIDEVNGENYGIYAASSKPLAYLFLDPSLEDKDTHIAAIRPVAEKYKSKMNFVWIDAVKFGDHAKALNVPEAKWPAFVVQDLQKQLKYPYDQSKDVTAEGVADWVEQYLSGNLQPQLKSQPIPESQDESVITLVGKNFEEVVFDDDKDVFVEFYASWCGHCKRLKPTWDQLGDKFAPLKEKVVIAKMEAQENDLPPSVPFRIGGFPTLKFKPAGSRDFIDYEGDRSYESLVSFVEQHAKNALEFPAHDDTQVPLEASNTTGSTHDEL</sequence>
<feature type="compositionally biased region" description="Pro residues" evidence="16">
    <location>
        <begin position="151"/>
        <end position="162"/>
    </location>
</feature>
<evidence type="ECO:0000313" key="19">
    <source>
        <dbReference type="EMBL" id="PPQ72571.1"/>
    </source>
</evidence>
<feature type="compositionally biased region" description="Low complexity" evidence="16">
    <location>
        <begin position="291"/>
        <end position="301"/>
    </location>
</feature>
<dbReference type="FunFam" id="3.40.30.10:FF:000185">
    <property type="entry name" value="Protein disulfide-isomerase"/>
    <property type="match status" value="1"/>
</dbReference>
<protein>
    <recommendedName>
        <fullName evidence="12 15">Protein disulfide-isomerase</fullName>
        <ecNumber evidence="5 15">5.3.4.1</ecNumber>
    </recommendedName>
</protein>
<keyword evidence="7" id="KW-0677">Repeat</keyword>
<evidence type="ECO:0000256" key="16">
    <source>
        <dbReference type="SAM" id="MobiDB-lite"/>
    </source>
</evidence>
<keyword evidence="9 13" id="KW-1015">Disulfide bond</keyword>
<evidence type="ECO:0000256" key="3">
    <source>
        <dbReference type="ARBA" id="ARBA00004319"/>
    </source>
</evidence>
<evidence type="ECO:0000256" key="7">
    <source>
        <dbReference type="ARBA" id="ARBA00022737"/>
    </source>
</evidence>
<dbReference type="Gene3D" id="3.40.30.10">
    <property type="entry name" value="Glutaredoxin"/>
    <property type="match status" value="4"/>
</dbReference>
<feature type="compositionally biased region" description="Pro residues" evidence="16">
    <location>
        <begin position="133"/>
        <end position="142"/>
    </location>
</feature>
<comment type="caution">
    <text evidence="19">The sequence shown here is derived from an EMBL/GenBank/DDBJ whole genome shotgun (WGS) entry which is preliminary data.</text>
</comment>
<feature type="region of interest" description="Disordered" evidence="16">
    <location>
        <begin position="1"/>
        <end position="348"/>
    </location>
</feature>
<dbReference type="InParanoid" id="A0A409W233"/>
<dbReference type="EC" id="5.3.4.1" evidence="5 15"/>
<dbReference type="InterPro" id="IPR003124">
    <property type="entry name" value="WH2_dom"/>
</dbReference>
<gene>
    <name evidence="19" type="ORF">CVT26_003702</name>
</gene>
<dbReference type="InterPro" id="IPR005788">
    <property type="entry name" value="PDI_thioredoxin-like_dom"/>
</dbReference>
<evidence type="ECO:0000256" key="9">
    <source>
        <dbReference type="ARBA" id="ARBA00023157"/>
    </source>
</evidence>
<evidence type="ECO:0000256" key="1">
    <source>
        <dbReference type="ARBA" id="ARBA00001182"/>
    </source>
</evidence>
<feature type="compositionally biased region" description="Low complexity" evidence="16">
    <location>
        <begin position="163"/>
        <end position="172"/>
    </location>
</feature>
<evidence type="ECO:0000259" key="17">
    <source>
        <dbReference type="PROSITE" id="PS51082"/>
    </source>
</evidence>
<keyword evidence="6" id="KW-0732">Signal</keyword>
<dbReference type="NCBIfam" id="TIGR01126">
    <property type="entry name" value="pdi_dom"/>
    <property type="match status" value="1"/>
</dbReference>
<keyword evidence="20" id="KW-1185">Reference proteome</keyword>
<evidence type="ECO:0000256" key="5">
    <source>
        <dbReference type="ARBA" id="ARBA00012723"/>
    </source>
</evidence>
<dbReference type="PANTHER" id="PTHR18929">
    <property type="entry name" value="PROTEIN DISULFIDE ISOMERASE"/>
    <property type="match status" value="1"/>
</dbReference>
<dbReference type="AlphaFoldDB" id="A0A409W233"/>
<dbReference type="PROSITE" id="PS51352">
    <property type="entry name" value="THIOREDOXIN_2"/>
    <property type="match status" value="2"/>
</dbReference>
<dbReference type="GO" id="GO:0034976">
    <property type="term" value="P:response to endoplasmic reticulum stress"/>
    <property type="evidence" value="ECO:0007669"/>
    <property type="project" value="TreeGrafter"/>
</dbReference>
<feature type="disulfide bond" description="Redox-active" evidence="13">
    <location>
        <begin position="427"/>
        <end position="430"/>
    </location>
</feature>
<dbReference type="Pfam" id="PF02205">
    <property type="entry name" value="WH2"/>
    <property type="match status" value="1"/>
</dbReference>
<accession>A0A409W233</accession>
<dbReference type="PROSITE" id="PS00194">
    <property type="entry name" value="THIOREDOXIN_1"/>
    <property type="match status" value="2"/>
</dbReference>
<dbReference type="PANTHER" id="PTHR18929:SF132">
    <property type="entry name" value="PROTEIN DISULFIDE-ISOMERASE A3"/>
    <property type="match status" value="1"/>
</dbReference>
<dbReference type="CDD" id="cd02982">
    <property type="entry name" value="PDI_b'_family"/>
    <property type="match status" value="1"/>
</dbReference>
<evidence type="ECO:0000313" key="20">
    <source>
        <dbReference type="Proteomes" id="UP000284706"/>
    </source>
</evidence>
<dbReference type="InterPro" id="IPR036249">
    <property type="entry name" value="Thioredoxin-like_sf"/>
</dbReference>
<feature type="compositionally biased region" description="Pro residues" evidence="16">
    <location>
        <begin position="219"/>
        <end position="258"/>
    </location>
</feature>
<feature type="domain" description="WH2" evidence="17">
    <location>
        <begin position="2"/>
        <end position="19"/>
    </location>
</feature>
<dbReference type="FunCoup" id="A0A409W233">
    <property type="interactions" value="222"/>
</dbReference>
<feature type="compositionally biased region" description="Pro residues" evidence="16">
    <location>
        <begin position="90"/>
        <end position="104"/>
    </location>
</feature>
<dbReference type="GO" id="GO:0003756">
    <property type="term" value="F:protein disulfide isomerase activity"/>
    <property type="evidence" value="ECO:0007669"/>
    <property type="project" value="UniProtKB-EC"/>
</dbReference>
<keyword evidence="8" id="KW-0256">Endoplasmic reticulum</keyword>
<evidence type="ECO:0000259" key="18">
    <source>
        <dbReference type="PROSITE" id="PS51352"/>
    </source>
</evidence>
<feature type="region of interest" description="Disordered" evidence="16">
    <location>
        <begin position="851"/>
        <end position="874"/>
    </location>
</feature>
<dbReference type="Proteomes" id="UP000284706">
    <property type="component" value="Unassembled WGS sequence"/>
</dbReference>
<evidence type="ECO:0000256" key="14">
    <source>
        <dbReference type="RuleBase" id="RU004208"/>
    </source>
</evidence>
<dbReference type="GO" id="GO:0006457">
    <property type="term" value="P:protein folding"/>
    <property type="evidence" value="ECO:0007669"/>
    <property type="project" value="TreeGrafter"/>
</dbReference>
<comment type="catalytic activity">
    <reaction evidence="1 15">
        <text>Catalyzes the rearrangement of -S-S- bonds in proteins.</text>
        <dbReference type="EC" id="5.3.4.1"/>
    </reaction>
</comment>
<evidence type="ECO:0000256" key="12">
    <source>
        <dbReference type="ARBA" id="ARBA00039846"/>
    </source>
</evidence>
<keyword evidence="11 13" id="KW-0676">Redox-active center</keyword>
<evidence type="ECO:0000256" key="8">
    <source>
        <dbReference type="ARBA" id="ARBA00022824"/>
    </source>
</evidence>
<dbReference type="FunFam" id="3.40.30.10:FF:000017">
    <property type="entry name" value="Protein disulfide-isomerase A4"/>
    <property type="match status" value="1"/>
</dbReference>
<evidence type="ECO:0000256" key="2">
    <source>
        <dbReference type="ARBA" id="ARBA00002692"/>
    </source>
</evidence>
<evidence type="ECO:0000256" key="4">
    <source>
        <dbReference type="ARBA" id="ARBA00006347"/>
    </source>
</evidence>
<dbReference type="SUPFAM" id="SSF52833">
    <property type="entry name" value="Thioredoxin-like"/>
    <property type="match status" value="4"/>
</dbReference>
<dbReference type="Pfam" id="PF00085">
    <property type="entry name" value="Thioredoxin"/>
    <property type="match status" value="2"/>
</dbReference>
<reference evidence="19 20" key="1">
    <citation type="journal article" date="2018" name="Evol. Lett.">
        <title>Horizontal gene cluster transfer increased hallucinogenic mushroom diversity.</title>
        <authorList>
            <person name="Reynolds H.T."/>
            <person name="Vijayakumar V."/>
            <person name="Gluck-Thaler E."/>
            <person name="Korotkin H.B."/>
            <person name="Matheny P.B."/>
            <person name="Slot J.C."/>
        </authorList>
    </citation>
    <scope>NUCLEOTIDE SEQUENCE [LARGE SCALE GENOMIC DNA]</scope>
    <source>
        <strain evidence="19 20">SRW20</strain>
    </source>
</reference>
<evidence type="ECO:0000256" key="15">
    <source>
        <dbReference type="RuleBase" id="RU361130"/>
    </source>
</evidence>
<comment type="function">
    <text evidence="2">Participates in the folding of proteins containing disulfide bonds, may be involved in glycosylation, prolyl hydroxylation and triglyceride transfer.</text>
</comment>
<comment type="subcellular location">
    <subcellularLocation>
        <location evidence="3">Endoplasmic reticulum lumen</location>
    </subcellularLocation>
</comment>
<name>A0A409W233_9AGAR</name>
<dbReference type="CDD" id="cd02995">
    <property type="entry name" value="PDI_a_PDI_a'_C"/>
    <property type="match status" value="1"/>
</dbReference>
<dbReference type="InterPro" id="IPR017937">
    <property type="entry name" value="Thioredoxin_CS"/>
</dbReference>
<evidence type="ECO:0000256" key="13">
    <source>
        <dbReference type="PIRSR" id="PIRSR605792-51"/>
    </source>
</evidence>
<feature type="compositionally biased region" description="Pro residues" evidence="16">
    <location>
        <begin position="112"/>
        <end position="123"/>
    </location>
</feature>
<evidence type="ECO:0000256" key="6">
    <source>
        <dbReference type="ARBA" id="ARBA00022729"/>
    </source>
</evidence>
<feature type="domain" description="Thioredoxin" evidence="18">
    <location>
        <begin position="723"/>
        <end position="846"/>
    </location>
</feature>
<feature type="disulfide bond" description="Redox-active" evidence="13">
    <location>
        <begin position="765"/>
        <end position="768"/>
    </location>
</feature>
<dbReference type="PROSITE" id="PS51082">
    <property type="entry name" value="WH2"/>
    <property type="match status" value="1"/>
</dbReference>
<dbReference type="PRINTS" id="PR00421">
    <property type="entry name" value="THIOREDOXIN"/>
</dbReference>
<comment type="similarity">
    <text evidence="4 14">Belongs to the protein disulfide isomerase family.</text>
</comment>
<feature type="compositionally biased region" description="Low complexity" evidence="16">
    <location>
        <begin position="45"/>
        <end position="67"/>
    </location>
</feature>
<proteinExistence type="inferred from homology"/>
<dbReference type="NCBIfam" id="TIGR01130">
    <property type="entry name" value="ER_PDI_fam"/>
    <property type="match status" value="1"/>
</dbReference>
<dbReference type="EMBL" id="NHYE01005450">
    <property type="protein sequence ID" value="PPQ72571.1"/>
    <property type="molecule type" value="Genomic_DNA"/>
</dbReference>
<dbReference type="InterPro" id="IPR005792">
    <property type="entry name" value="Prot_disulphide_isomerase"/>
</dbReference>
<dbReference type="GO" id="GO:0003779">
    <property type="term" value="F:actin binding"/>
    <property type="evidence" value="ECO:0007669"/>
    <property type="project" value="InterPro"/>
</dbReference>
<dbReference type="InterPro" id="IPR013766">
    <property type="entry name" value="Thioredoxin_domain"/>
</dbReference>
<feature type="domain" description="Thioredoxin" evidence="18">
    <location>
        <begin position="379"/>
        <end position="504"/>
    </location>
</feature>
<organism evidence="19 20">
    <name type="scientific">Gymnopilus dilepis</name>
    <dbReference type="NCBI Taxonomy" id="231916"/>
    <lineage>
        <taxon>Eukaryota</taxon>
        <taxon>Fungi</taxon>
        <taxon>Dikarya</taxon>
        <taxon>Basidiomycota</taxon>
        <taxon>Agaricomycotina</taxon>
        <taxon>Agaricomycetes</taxon>
        <taxon>Agaricomycetidae</taxon>
        <taxon>Agaricales</taxon>
        <taxon>Agaricineae</taxon>
        <taxon>Hymenogastraceae</taxon>
        <taxon>Gymnopilus</taxon>
    </lineage>
</organism>
<dbReference type="STRING" id="231916.A0A409W233"/>
<dbReference type="GO" id="GO:0005788">
    <property type="term" value="C:endoplasmic reticulum lumen"/>
    <property type="evidence" value="ECO:0007669"/>
    <property type="project" value="UniProtKB-SubCell"/>
</dbReference>
<evidence type="ECO:0000256" key="10">
    <source>
        <dbReference type="ARBA" id="ARBA00023235"/>
    </source>
</evidence>
<dbReference type="OrthoDB" id="427280at2759"/>
<dbReference type="CDD" id="cd02981">
    <property type="entry name" value="PDI_b_family"/>
    <property type="match status" value="1"/>
</dbReference>
<feature type="compositionally biased region" description="Gly residues" evidence="16">
    <location>
        <begin position="32"/>
        <end position="44"/>
    </location>
</feature>
<keyword evidence="10 15" id="KW-0413">Isomerase</keyword>